<dbReference type="InterPro" id="IPR040390">
    <property type="entry name" value="TIFY/JAZ"/>
</dbReference>
<comment type="similarity">
    <text evidence="1 2">Belongs to the TIFY/JAZ family.</text>
</comment>
<keyword evidence="2" id="KW-0539">Nucleus</keyword>
<organism evidence="4 5">
    <name type="scientific">Erythranthe guttata</name>
    <name type="common">Yellow monkey flower</name>
    <name type="synonym">Mimulus guttatus</name>
    <dbReference type="NCBI Taxonomy" id="4155"/>
    <lineage>
        <taxon>Eukaryota</taxon>
        <taxon>Viridiplantae</taxon>
        <taxon>Streptophyta</taxon>
        <taxon>Embryophyta</taxon>
        <taxon>Tracheophyta</taxon>
        <taxon>Spermatophyta</taxon>
        <taxon>Magnoliopsida</taxon>
        <taxon>eudicotyledons</taxon>
        <taxon>Gunneridae</taxon>
        <taxon>Pentapetalae</taxon>
        <taxon>asterids</taxon>
        <taxon>lamiids</taxon>
        <taxon>Lamiales</taxon>
        <taxon>Phrymaceae</taxon>
        <taxon>Erythranthe</taxon>
    </lineage>
</organism>
<reference evidence="4 5" key="1">
    <citation type="journal article" date="2013" name="Proc. Natl. Acad. Sci. U.S.A.">
        <title>Fine-scale variation in meiotic recombination in Mimulus inferred from population shotgun sequencing.</title>
        <authorList>
            <person name="Hellsten U."/>
            <person name="Wright K.M."/>
            <person name="Jenkins J."/>
            <person name="Shu S."/>
            <person name="Yuan Y."/>
            <person name="Wessler S.R."/>
            <person name="Schmutz J."/>
            <person name="Willis J.H."/>
            <person name="Rokhsar D.S."/>
        </authorList>
    </citation>
    <scope>NUCLEOTIDE SEQUENCE [LARGE SCALE GENOMIC DNA]</scope>
    <source>
        <strain evidence="5">cv. DUN x IM62</strain>
    </source>
</reference>
<sequence>MTEIQGIISKMNPEVVKSVIQNGSSSTNNKSFVSDFPLCDYTLRLSCGGDEKNGVKYSTSPLTIFYNGTVSVFHVSPQKAEDILKFGEQAIHNSEINSHGQQYQYLTQSLNDLPITRRISLQRFLEKRRERLIMLSPYYFPTNNSNFNSSRKR</sequence>
<dbReference type="GO" id="GO:0005634">
    <property type="term" value="C:nucleus"/>
    <property type="evidence" value="ECO:0000318"/>
    <property type="project" value="GO_Central"/>
</dbReference>
<dbReference type="EMBL" id="KI630536">
    <property type="protein sequence ID" value="EYU37362.1"/>
    <property type="molecule type" value="Genomic_DNA"/>
</dbReference>
<evidence type="ECO:0000313" key="5">
    <source>
        <dbReference type="Proteomes" id="UP000030748"/>
    </source>
</evidence>
<dbReference type="Pfam" id="PF06200">
    <property type="entry name" value="tify"/>
    <property type="match status" value="1"/>
</dbReference>
<dbReference type="EMBL" id="KI630536">
    <property type="protein sequence ID" value="EYU37363.1"/>
    <property type="molecule type" value="Genomic_DNA"/>
</dbReference>
<evidence type="ECO:0000259" key="3">
    <source>
        <dbReference type="PROSITE" id="PS51320"/>
    </source>
</evidence>
<evidence type="ECO:0000313" key="4">
    <source>
        <dbReference type="EMBL" id="EYU37363.1"/>
    </source>
</evidence>
<name>A0A022RCB8_ERYGU</name>
<dbReference type="PROSITE" id="PS51320">
    <property type="entry name" value="TIFY"/>
    <property type="match status" value="1"/>
</dbReference>
<dbReference type="SMART" id="SM00979">
    <property type="entry name" value="TIFY"/>
    <property type="match status" value="1"/>
</dbReference>
<evidence type="ECO:0000256" key="2">
    <source>
        <dbReference type="RuleBase" id="RU369065"/>
    </source>
</evidence>
<dbReference type="GO" id="GO:0031347">
    <property type="term" value="P:regulation of defense response"/>
    <property type="evidence" value="ECO:0000318"/>
    <property type="project" value="GO_Central"/>
</dbReference>
<dbReference type="Pfam" id="PF09425">
    <property type="entry name" value="Jas_motif"/>
    <property type="match status" value="1"/>
</dbReference>
<dbReference type="GO" id="GO:2000022">
    <property type="term" value="P:regulation of jasmonic acid mediated signaling pathway"/>
    <property type="evidence" value="ECO:0000318"/>
    <property type="project" value="GO_Central"/>
</dbReference>
<dbReference type="AlphaFoldDB" id="A0A022RCB8"/>
<dbReference type="STRING" id="4155.A0A022RCB8"/>
<dbReference type="Proteomes" id="UP000030748">
    <property type="component" value="Unassembled WGS sequence"/>
</dbReference>
<comment type="subcellular location">
    <subcellularLocation>
        <location evidence="2">Nucleus</location>
    </subcellularLocation>
</comment>
<evidence type="ECO:0000256" key="1">
    <source>
        <dbReference type="ARBA" id="ARBA00008614"/>
    </source>
</evidence>
<dbReference type="PANTHER" id="PTHR33077:SF5">
    <property type="entry name" value="PROTEIN TIFY 9"/>
    <property type="match status" value="1"/>
</dbReference>
<protein>
    <recommendedName>
        <fullName evidence="2">Protein TIFY</fullName>
    </recommendedName>
    <alternativeName>
        <fullName evidence="2">Jasmonate ZIM domain-containing protein</fullName>
    </alternativeName>
</protein>
<comment type="function">
    <text evidence="2">Repressor of jasmonate responses.</text>
</comment>
<dbReference type="PANTHER" id="PTHR33077">
    <property type="entry name" value="PROTEIN TIFY 4A-RELATED-RELATED"/>
    <property type="match status" value="1"/>
</dbReference>
<accession>A0A022RCB8</accession>
<keyword evidence="5" id="KW-1185">Reference proteome</keyword>
<keyword evidence="2" id="KW-1184">Jasmonic acid signaling pathway</keyword>
<feature type="domain" description="Tify" evidence="3">
    <location>
        <begin position="55"/>
        <end position="89"/>
    </location>
</feature>
<gene>
    <name evidence="4" type="ORF">MIMGU_mgv1a015572mg</name>
</gene>
<dbReference type="InterPro" id="IPR018467">
    <property type="entry name" value="CCT_CS"/>
</dbReference>
<dbReference type="eggNOG" id="ENOG502RZEQ">
    <property type="taxonomic scope" value="Eukaryota"/>
</dbReference>
<dbReference type="GO" id="GO:0009611">
    <property type="term" value="P:response to wounding"/>
    <property type="evidence" value="ECO:0000318"/>
    <property type="project" value="GO_Central"/>
</dbReference>
<proteinExistence type="inferred from homology"/>
<comment type="domain">
    <text evidence="2">The jas domain is required for interaction with COI1.</text>
</comment>
<dbReference type="InterPro" id="IPR010399">
    <property type="entry name" value="Tify_dom"/>
</dbReference>